<gene>
    <name evidence="1" type="ORF">FA13DRAFT_500727</name>
</gene>
<evidence type="ECO:0000313" key="2">
    <source>
        <dbReference type="Proteomes" id="UP000298030"/>
    </source>
</evidence>
<comment type="caution">
    <text evidence="1">The sequence shown here is derived from an EMBL/GenBank/DDBJ whole genome shotgun (WGS) entry which is preliminary data.</text>
</comment>
<dbReference type="AlphaFoldDB" id="A0A4Y7TA64"/>
<reference evidence="1 2" key="1">
    <citation type="journal article" date="2019" name="Nat. Ecol. Evol.">
        <title>Megaphylogeny resolves global patterns of mushroom evolution.</title>
        <authorList>
            <person name="Varga T."/>
            <person name="Krizsan K."/>
            <person name="Foldi C."/>
            <person name="Dima B."/>
            <person name="Sanchez-Garcia M."/>
            <person name="Sanchez-Ramirez S."/>
            <person name="Szollosi G.J."/>
            <person name="Szarkandi J.G."/>
            <person name="Papp V."/>
            <person name="Albert L."/>
            <person name="Andreopoulos W."/>
            <person name="Angelini C."/>
            <person name="Antonin V."/>
            <person name="Barry K.W."/>
            <person name="Bougher N.L."/>
            <person name="Buchanan P."/>
            <person name="Buyck B."/>
            <person name="Bense V."/>
            <person name="Catcheside P."/>
            <person name="Chovatia M."/>
            <person name="Cooper J."/>
            <person name="Damon W."/>
            <person name="Desjardin D."/>
            <person name="Finy P."/>
            <person name="Geml J."/>
            <person name="Haridas S."/>
            <person name="Hughes K."/>
            <person name="Justo A."/>
            <person name="Karasinski D."/>
            <person name="Kautmanova I."/>
            <person name="Kiss B."/>
            <person name="Kocsube S."/>
            <person name="Kotiranta H."/>
            <person name="LaButti K.M."/>
            <person name="Lechner B.E."/>
            <person name="Liimatainen K."/>
            <person name="Lipzen A."/>
            <person name="Lukacs Z."/>
            <person name="Mihaltcheva S."/>
            <person name="Morgado L.N."/>
            <person name="Niskanen T."/>
            <person name="Noordeloos M.E."/>
            <person name="Ohm R.A."/>
            <person name="Ortiz-Santana B."/>
            <person name="Ovrebo C."/>
            <person name="Racz N."/>
            <person name="Riley R."/>
            <person name="Savchenko A."/>
            <person name="Shiryaev A."/>
            <person name="Soop K."/>
            <person name="Spirin V."/>
            <person name="Szebenyi C."/>
            <person name="Tomsovsky M."/>
            <person name="Tulloss R.E."/>
            <person name="Uehling J."/>
            <person name="Grigoriev I.V."/>
            <person name="Vagvolgyi C."/>
            <person name="Papp T."/>
            <person name="Martin F.M."/>
            <person name="Miettinen O."/>
            <person name="Hibbett D.S."/>
            <person name="Nagy L.G."/>
        </authorList>
    </citation>
    <scope>NUCLEOTIDE SEQUENCE [LARGE SCALE GENOMIC DNA]</scope>
    <source>
        <strain evidence="1 2">FP101781</strain>
    </source>
</reference>
<protein>
    <submittedName>
        <fullName evidence="1">Uncharacterized protein</fullName>
    </submittedName>
</protein>
<keyword evidence="2" id="KW-1185">Reference proteome</keyword>
<sequence length="182" mass="20548">MHDSMQHDARKTVGDGRVSPVTNICHRRVFFLVWVGLRVQRYVLVCGAFCEAASQSFSVANCCVRRSLVTGRLIRRTLIHRPWHPLTMPPPERAGKISVGASGDGRHGTIVAGRTNSLRFDCGQHLHRRKHLGRRTSQFRECNTRIKSSPAQACIQLKLCSQRDLRITWQCSVMATPTHIPN</sequence>
<dbReference type="Proteomes" id="UP000298030">
    <property type="component" value="Unassembled WGS sequence"/>
</dbReference>
<organism evidence="1 2">
    <name type="scientific">Coprinellus micaceus</name>
    <name type="common">Glistening ink-cap mushroom</name>
    <name type="synonym">Coprinus micaceus</name>
    <dbReference type="NCBI Taxonomy" id="71717"/>
    <lineage>
        <taxon>Eukaryota</taxon>
        <taxon>Fungi</taxon>
        <taxon>Dikarya</taxon>
        <taxon>Basidiomycota</taxon>
        <taxon>Agaricomycotina</taxon>
        <taxon>Agaricomycetes</taxon>
        <taxon>Agaricomycetidae</taxon>
        <taxon>Agaricales</taxon>
        <taxon>Agaricineae</taxon>
        <taxon>Psathyrellaceae</taxon>
        <taxon>Coprinellus</taxon>
    </lineage>
</organism>
<dbReference type="EMBL" id="QPFP01000021">
    <property type="protein sequence ID" value="TEB30881.1"/>
    <property type="molecule type" value="Genomic_DNA"/>
</dbReference>
<accession>A0A4Y7TA64</accession>
<name>A0A4Y7TA64_COPMI</name>
<evidence type="ECO:0000313" key="1">
    <source>
        <dbReference type="EMBL" id="TEB30881.1"/>
    </source>
</evidence>
<proteinExistence type="predicted"/>